<keyword evidence="1" id="KW-0472">Membrane</keyword>
<dbReference type="RefSeq" id="XP_067822199.1">
    <property type="nucleotide sequence ID" value="XM_067964120.1"/>
</dbReference>
<comment type="caution">
    <text evidence="2">The sequence shown here is derived from an EMBL/GenBank/DDBJ whole genome shotgun (WGS) entry which is preliminary data.</text>
</comment>
<proteinExistence type="predicted"/>
<dbReference type="AlphaFoldDB" id="A0A976NYJ6"/>
<gene>
    <name evidence="2" type="ORF">CCR75_006048</name>
</gene>
<accession>A0A976NYJ6</accession>
<reference evidence="2 3" key="1">
    <citation type="journal article" date="2021" name="Genome Biol.">
        <title>AFLAP: assembly-free linkage analysis pipeline using k-mers from genome sequencing data.</title>
        <authorList>
            <person name="Fletcher K."/>
            <person name="Zhang L."/>
            <person name="Gil J."/>
            <person name="Han R."/>
            <person name="Cavanaugh K."/>
            <person name="Michelmore R."/>
        </authorList>
    </citation>
    <scope>NUCLEOTIDE SEQUENCE [LARGE SCALE GENOMIC DNA]</scope>
    <source>
        <strain evidence="2 3">SF5</strain>
    </source>
</reference>
<keyword evidence="1" id="KW-0812">Transmembrane</keyword>
<protein>
    <submittedName>
        <fullName evidence="2">Uncharacterized protein</fullName>
    </submittedName>
</protein>
<dbReference type="Proteomes" id="UP000294530">
    <property type="component" value="Unassembled WGS sequence"/>
</dbReference>
<organism evidence="2 3">
    <name type="scientific">Bremia lactucae</name>
    <name type="common">Lettuce downy mildew</name>
    <dbReference type="NCBI Taxonomy" id="4779"/>
    <lineage>
        <taxon>Eukaryota</taxon>
        <taxon>Sar</taxon>
        <taxon>Stramenopiles</taxon>
        <taxon>Oomycota</taxon>
        <taxon>Peronosporomycetes</taxon>
        <taxon>Peronosporales</taxon>
        <taxon>Peronosporaceae</taxon>
        <taxon>Bremia</taxon>
    </lineage>
</organism>
<dbReference type="KEGG" id="blac:94349791"/>
<dbReference type="EMBL" id="SHOA02000037">
    <property type="protein sequence ID" value="TDH72700.1"/>
    <property type="molecule type" value="Genomic_DNA"/>
</dbReference>
<keyword evidence="1" id="KW-1133">Transmembrane helix</keyword>
<sequence>MFWSAALDLKTQRLPCRSYGSFSRSDVISNSFHIPQSIPEHQPVSQFTSPLPDRRRIEEYIEHPDTVLARARQVTEHTQTALKLLLQASAQTAPKQNIALEMHSFSKTGTFATLAREVELAECTALLKPLHSREVLTTQESRTEQNYWMQELERRRAGLQKSRRRTCTPMSERATTSPLKVGVVMCSVPLVLVIAFVLYMFIFGDASSDVINVVYQPMSIGEFSIRHTTAGLNGLRIVRAIAQERGELHVDKKDFVTASDVLTSLRSPQKEETDER</sequence>
<feature type="transmembrane region" description="Helical" evidence="1">
    <location>
        <begin position="181"/>
        <end position="202"/>
    </location>
</feature>
<name>A0A976NYJ6_BRELC</name>
<dbReference type="GeneID" id="94349791"/>
<keyword evidence="3" id="KW-1185">Reference proteome</keyword>
<evidence type="ECO:0000313" key="2">
    <source>
        <dbReference type="EMBL" id="TDH72700.1"/>
    </source>
</evidence>
<evidence type="ECO:0000313" key="3">
    <source>
        <dbReference type="Proteomes" id="UP000294530"/>
    </source>
</evidence>
<evidence type="ECO:0000256" key="1">
    <source>
        <dbReference type="SAM" id="Phobius"/>
    </source>
</evidence>
<dbReference type="OrthoDB" id="119193at2759"/>